<gene>
    <name evidence="2" type="ORF">ACFSSE_07600</name>
</gene>
<comment type="caution">
    <text evidence="2">The sequence shown here is derived from an EMBL/GenBank/DDBJ whole genome shotgun (WGS) entry which is preliminary data.</text>
</comment>
<feature type="domain" description="Secretion system C-terminal sorting" evidence="1">
    <location>
        <begin position="55"/>
        <end position="127"/>
    </location>
</feature>
<dbReference type="Proteomes" id="UP001597546">
    <property type="component" value="Unassembled WGS sequence"/>
</dbReference>
<proteinExistence type="predicted"/>
<reference evidence="3" key="1">
    <citation type="journal article" date="2019" name="Int. J. Syst. Evol. Microbiol.">
        <title>The Global Catalogue of Microorganisms (GCM) 10K type strain sequencing project: providing services to taxonomists for standard genome sequencing and annotation.</title>
        <authorList>
            <consortium name="The Broad Institute Genomics Platform"/>
            <consortium name="The Broad Institute Genome Sequencing Center for Infectious Disease"/>
            <person name="Wu L."/>
            <person name="Ma J."/>
        </authorList>
    </citation>
    <scope>NUCLEOTIDE SEQUENCE [LARGE SCALE GENOMIC DNA]</scope>
    <source>
        <strain evidence="3">KCTC 42456</strain>
    </source>
</reference>
<dbReference type="InterPro" id="IPR026444">
    <property type="entry name" value="Secre_tail"/>
</dbReference>
<evidence type="ECO:0000313" key="2">
    <source>
        <dbReference type="EMBL" id="MFD2731567.1"/>
    </source>
</evidence>
<dbReference type="RefSeq" id="WP_379100840.1">
    <property type="nucleotide sequence ID" value="NZ_JBHULV010000023.1"/>
</dbReference>
<evidence type="ECO:0000259" key="1">
    <source>
        <dbReference type="Pfam" id="PF18962"/>
    </source>
</evidence>
<keyword evidence="3" id="KW-1185">Reference proteome</keyword>
<dbReference type="Pfam" id="PF18962">
    <property type="entry name" value="Por_Secre_tail"/>
    <property type="match status" value="1"/>
</dbReference>
<sequence>GSVFPGDDIFGNFPPGYYIFQIRAIGACGTSDWVETEVESLDCSMNNYRTGNFNIYPNPANNELNLEFQNYSNTREIKILNDKGDILISSQTKKGEKTLKLNTKDLKNGTYYLHITDGKETIKKQIIIAH</sequence>
<protein>
    <submittedName>
        <fullName evidence="2">T9SS type A sorting domain-containing protein</fullName>
    </submittedName>
</protein>
<dbReference type="EMBL" id="JBHULV010000023">
    <property type="protein sequence ID" value="MFD2731567.1"/>
    <property type="molecule type" value="Genomic_DNA"/>
</dbReference>
<name>A0ABW5TS59_9SPHI</name>
<dbReference type="NCBIfam" id="TIGR04183">
    <property type="entry name" value="Por_Secre_tail"/>
    <property type="match status" value="1"/>
</dbReference>
<feature type="non-terminal residue" evidence="2">
    <location>
        <position position="1"/>
    </location>
</feature>
<organism evidence="2 3">
    <name type="scientific">Pedobacter alpinus</name>
    <dbReference type="NCBI Taxonomy" id="1590643"/>
    <lineage>
        <taxon>Bacteria</taxon>
        <taxon>Pseudomonadati</taxon>
        <taxon>Bacteroidota</taxon>
        <taxon>Sphingobacteriia</taxon>
        <taxon>Sphingobacteriales</taxon>
        <taxon>Sphingobacteriaceae</taxon>
        <taxon>Pedobacter</taxon>
    </lineage>
</organism>
<dbReference type="Gene3D" id="2.60.40.3080">
    <property type="match status" value="1"/>
</dbReference>
<accession>A0ABW5TS59</accession>
<evidence type="ECO:0000313" key="3">
    <source>
        <dbReference type="Proteomes" id="UP001597546"/>
    </source>
</evidence>